<dbReference type="EMBL" id="JBFTWV010000136">
    <property type="protein sequence ID" value="KAL2785706.1"/>
    <property type="molecule type" value="Genomic_DNA"/>
</dbReference>
<gene>
    <name evidence="2" type="ORF">BJX66DRAFT_347304</name>
</gene>
<evidence type="ECO:0000313" key="3">
    <source>
        <dbReference type="Proteomes" id="UP001610563"/>
    </source>
</evidence>
<dbReference type="Pfam" id="PF14871">
    <property type="entry name" value="GHL6"/>
    <property type="match status" value="1"/>
</dbReference>
<protein>
    <recommendedName>
        <fullName evidence="4">Heterokaryon incompatibility domain-containing protein</fullName>
    </recommendedName>
</protein>
<dbReference type="Proteomes" id="UP001610563">
    <property type="component" value="Unassembled WGS sequence"/>
</dbReference>
<evidence type="ECO:0008006" key="4">
    <source>
        <dbReference type="Google" id="ProtNLM"/>
    </source>
</evidence>
<comment type="caution">
    <text evidence="2">The sequence shown here is derived from an EMBL/GenBank/DDBJ whole genome shotgun (WGS) entry which is preliminary data.</text>
</comment>
<keyword evidence="3" id="KW-1185">Reference proteome</keyword>
<feature type="region of interest" description="Disordered" evidence="1">
    <location>
        <begin position="467"/>
        <end position="500"/>
    </location>
</feature>
<dbReference type="InterPro" id="IPR017853">
    <property type="entry name" value="GH"/>
</dbReference>
<feature type="compositionally biased region" description="Basic and acidic residues" evidence="1">
    <location>
        <begin position="482"/>
        <end position="500"/>
    </location>
</feature>
<reference evidence="2 3" key="1">
    <citation type="submission" date="2024-07" db="EMBL/GenBank/DDBJ databases">
        <title>Section-level genome sequencing and comparative genomics of Aspergillus sections Usti and Cavernicolus.</title>
        <authorList>
            <consortium name="Lawrence Berkeley National Laboratory"/>
            <person name="Nybo J.L."/>
            <person name="Vesth T.C."/>
            <person name="Theobald S."/>
            <person name="Frisvad J.C."/>
            <person name="Larsen T.O."/>
            <person name="Kjaerboelling I."/>
            <person name="Rothschild-Mancinelli K."/>
            <person name="Lyhne E.K."/>
            <person name="Kogle M.E."/>
            <person name="Barry K."/>
            <person name="Clum A."/>
            <person name="Na H."/>
            <person name="Ledsgaard L."/>
            <person name="Lin J."/>
            <person name="Lipzen A."/>
            <person name="Kuo A."/>
            <person name="Riley R."/>
            <person name="Mondo S."/>
            <person name="Labutti K."/>
            <person name="Haridas S."/>
            <person name="Pangalinan J."/>
            <person name="Salamov A.A."/>
            <person name="Simmons B.A."/>
            <person name="Magnuson J.K."/>
            <person name="Chen J."/>
            <person name="Drula E."/>
            <person name="Henrissat B."/>
            <person name="Wiebenga A."/>
            <person name="Lubbers R.J."/>
            <person name="Gomes A.C."/>
            <person name="Makela M.R."/>
            <person name="Stajich J."/>
            <person name="Grigoriev I.V."/>
            <person name="Mortensen U.H."/>
            <person name="De Vries R.P."/>
            <person name="Baker S.E."/>
            <person name="Andersen M.R."/>
        </authorList>
    </citation>
    <scope>NUCLEOTIDE SEQUENCE [LARGE SCALE GENOMIC DNA]</scope>
    <source>
        <strain evidence="2 3">CBS 209.92</strain>
    </source>
</reference>
<evidence type="ECO:0000256" key="1">
    <source>
        <dbReference type="SAM" id="MobiDB-lite"/>
    </source>
</evidence>
<proteinExistence type="predicted"/>
<name>A0ABR4FR23_9EURO</name>
<organism evidence="2 3">
    <name type="scientific">Aspergillus keveii</name>
    <dbReference type="NCBI Taxonomy" id="714993"/>
    <lineage>
        <taxon>Eukaryota</taxon>
        <taxon>Fungi</taxon>
        <taxon>Dikarya</taxon>
        <taxon>Ascomycota</taxon>
        <taxon>Pezizomycotina</taxon>
        <taxon>Eurotiomycetes</taxon>
        <taxon>Eurotiomycetidae</taxon>
        <taxon>Eurotiales</taxon>
        <taxon>Aspergillaceae</taxon>
        <taxon>Aspergillus</taxon>
        <taxon>Aspergillus subgen. Nidulantes</taxon>
    </lineage>
</organism>
<sequence>MGDTVNFQIKNWWRKPFSMLQISLREVDVNMDVDKVASYISQPGADAWLIGVNGIQAQCPTVLPFHSKNELVAARGMRLLARIDFSKVSRDVAYEHPEWCYVSHAGELQRHTRVLVSVYPIAAYYQERIFDVLGEVVRRYPSDGFFIKWTTMNEEDYYKRYHGVCHYNACQTRCSIAQRLQVRLACWTLGKAVDIMPVLANSTCYVDMPYRMASEEPAHFAHYLLQCISQGATHPSTYIKGTPGQIPYLCLNAAGKATRFHKKWRAVYNGLQSTAKTGLGRPSRGHMIEKHYQALCEYCSPHSTTQEEHVVAMAENQSLKRYQSDIVVVLDKWVLIGGYLVTTGFSSVKEDGSVQLNSLPVSHRLALDDKREQRWSSYLADSGAGYKLLAHASFSPPDKAYGNIQVEQRGYGTGSFSRGKGVVIPLIVGAGYRKIGLPQLEEVEMTINRTGSKVVVHLINMSGSRRQNFGSQIPVSGGDQDTGTKKDKSHALQSDRDFEA</sequence>
<accession>A0ABR4FR23</accession>
<dbReference type="SUPFAM" id="SSF51445">
    <property type="entry name" value="(Trans)glycosidases"/>
    <property type="match status" value="1"/>
</dbReference>
<evidence type="ECO:0000313" key="2">
    <source>
        <dbReference type="EMBL" id="KAL2785706.1"/>
    </source>
</evidence>
<dbReference type="InterPro" id="IPR028212">
    <property type="entry name" value="GHL6"/>
</dbReference>